<gene>
    <name evidence="1" type="ORF">PoMZ_11182</name>
</gene>
<dbReference type="AlphaFoldDB" id="A0A4P7NJR5"/>
<evidence type="ECO:0000313" key="1">
    <source>
        <dbReference type="EMBL" id="QBZ62303.1"/>
    </source>
</evidence>
<dbReference type="Pfam" id="PF03881">
    <property type="entry name" value="Fructosamin_kin"/>
    <property type="match status" value="1"/>
</dbReference>
<protein>
    <recommendedName>
        <fullName evidence="3">Protein-ribulosamine 3-kinase</fullName>
    </recommendedName>
</protein>
<dbReference type="InterPro" id="IPR016477">
    <property type="entry name" value="Fructo-/Ketosamine-3-kinase"/>
</dbReference>
<proteinExistence type="predicted"/>
<evidence type="ECO:0000313" key="2">
    <source>
        <dbReference type="Proteomes" id="UP000294847"/>
    </source>
</evidence>
<name>A0A4P7NJR5_PYROR</name>
<dbReference type="Proteomes" id="UP000294847">
    <property type="component" value="Chromosome 5"/>
</dbReference>
<organism evidence="1 2">
    <name type="scientific">Pyricularia oryzae</name>
    <name type="common">Rice blast fungus</name>
    <name type="synonym">Magnaporthe oryzae</name>
    <dbReference type="NCBI Taxonomy" id="318829"/>
    <lineage>
        <taxon>Eukaryota</taxon>
        <taxon>Fungi</taxon>
        <taxon>Dikarya</taxon>
        <taxon>Ascomycota</taxon>
        <taxon>Pezizomycotina</taxon>
        <taxon>Sordariomycetes</taxon>
        <taxon>Sordariomycetidae</taxon>
        <taxon>Magnaporthales</taxon>
        <taxon>Pyriculariaceae</taxon>
        <taxon>Pyricularia</taxon>
    </lineage>
</organism>
<evidence type="ECO:0008006" key="3">
    <source>
        <dbReference type="Google" id="ProtNLM"/>
    </source>
</evidence>
<sequence>MQRTVLWDDKWANSFTHLFKDVIGYDNRSDGRTLEPILIHGDVWEQNVGIDKETGETLVSDPGYTYAHDDMKFGTWRGSWASYLSEPV</sequence>
<dbReference type="EMBL" id="CP034208">
    <property type="protein sequence ID" value="QBZ62303.1"/>
    <property type="molecule type" value="Genomic_DNA"/>
</dbReference>
<accession>A0A4P7NJR5</accession>
<dbReference type="Gene3D" id="1.10.510.10">
    <property type="entry name" value="Transferase(Phosphotransferase) domain 1"/>
    <property type="match status" value="1"/>
</dbReference>
<reference evidence="1 2" key="1">
    <citation type="journal article" date="2019" name="Mol. Biol. Evol.">
        <title>Blast fungal genomes show frequent chromosomal changes, gene gains and losses, and effector gene turnover.</title>
        <authorList>
            <person name="Gomez Luciano L.B."/>
            <person name="Jason Tsai I."/>
            <person name="Chuma I."/>
            <person name="Tosa Y."/>
            <person name="Chen Y.H."/>
            <person name="Li J.Y."/>
            <person name="Li M.Y."/>
            <person name="Jade Lu M.Y."/>
            <person name="Nakayashiki H."/>
            <person name="Li W.H."/>
        </authorList>
    </citation>
    <scope>NUCLEOTIDE SEQUENCE [LARGE SCALE GENOMIC DNA]</scope>
    <source>
        <strain evidence="1">MZ5-1-6</strain>
    </source>
</reference>